<evidence type="ECO:0000256" key="7">
    <source>
        <dbReference type="ARBA" id="ARBA00070053"/>
    </source>
</evidence>
<dbReference type="FunFam" id="3.40.50.1860:FF:000002">
    <property type="entry name" value="Glutamate racemase"/>
    <property type="match status" value="1"/>
</dbReference>
<keyword evidence="3 8" id="KW-0133">Cell shape</keyword>
<proteinExistence type="inferred from homology"/>
<comment type="catalytic activity">
    <reaction evidence="1 8">
        <text>L-glutamate = D-glutamate</text>
        <dbReference type="Rhea" id="RHEA:12813"/>
        <dbReference type="ChEBI" id="CHEBI:29985"/>
        <dbReference type="ChEBI" id="CHEBI:29986"/>
        <dbReference type="EC" id="5.1.1.3"/>
    </reaction>
</comment>
<evidence type="ECO:0000313" key="9">
    <source>
        <dbReference type="EMBL" id="WGZ95439.1"/>
    </source>
</evidence>
<dbReference type="InterPro" id="IPR018187">
    <property type="entry name" value="Asp/Glu_racemase_AS_1"/>
</dbReference>
<sequence>MVGLFAGTAVNNTRHTQPIGVFDSGLGGISVLREIHRLLPAEHLIYVADSAHAPYGAKTSDYIRARSKRVADFLLEQDVKVLVVACNTATVHAVAYLRETLPIPVVGIEPAVKPAARLTQTGVIGVLATQQTVNSPRLQQLICDHAAGVQVITQACPGLVEHVEAGDFSSAAVRQLLKVYTLPLLDAGVDTLVLGCTHYPFLADALVDVTHGKMTILETSTPVTHQLMRVLEQEDLRRPQTGQGSVQFFSSKADAQHLSSMQTLWQHRITVGLLPDAYR</sequence>
<dbReference type="InterPro" id="IPR004391">
    <property type="entry name" value="Glu_race"/>
</dbReference>
<comment type="pathway">
    <text evidence="8">Cell wall biogenesis; peptidoglycan biosynthesis.</text>
</comment>
<dbReference type="GO" id="GO:0008881">
    <property type="term" value="F:glutamate racemase activity"/>
    <property type="evidence" value="ECO:0007669"/>
    <property type="project" value="UniProtKB-UniRule"/>
</dbReference>
<protein>
    <recommendedName>
        <fullName evidence="7 8">Glutamate racemase</fullName>
        <ecNumber evidence="2 8">5.1.1.3</ecNumber>
    </recommendedName>
</protein>
<dbReference type="NCBIfam" id="TIGR00067">
    <property type="entry name" value="glut_race"/>
    <property type="match status" value="1"/>
</dbReference>
<dbReference type="PANTHER" id="PTHR21198:SF2">
    <property type="entry name" value="GLUTAMATE RACEMASE"/>
    <property type="match status" value="1"/>
</dbReference>
<evidence type="ECO:0000256" key="6">
    <source>
        <dbReference type="ARBA" id="ARBA00023316"/>
    </source>
</evidence>
<dbReference type="InterPro" id="IPR033134">
    <property type="entry name" value="Asp/Glu_racemase_AS_2"/>
</dbReference>
<dbReference type="SUPFAM" id="SSF53681">
    <property type="entry name" value="Aspartate/glutamate racemase"/>
    <property type="match status" value="2"/>
</dbReference>
<dbReference type="EMBL" id="CP124756">
    <property type="protein sequence ID" value="WGZ95439.1"/>
    <property type="molecule type" value="Genomic_DNA"/>
</dbReference>
<dbReference type="InterPro" id="IPR015942">
    <property type="entry name" value="Asp/Glu/hydantoin_racemase"/>
</dbReference>
<dbReference type="PROSITE" id="PS00924">
    <property type="entry name" value="ASP_GLU_RACEMASE_2"/>
    <property type="match status" value="1"/>
</dbReference>
<dbReference type="PANTHER" id="PTHR21198">
    <property type="entry name" value="GLUTAMATE RACEMASE"/>
    <property type="match status" value="1"/>
</dbReference>
<evidence type="ECO:0000256" key="5">
    <source>
        <dbReference type="ARBA" id="ARBA00023235"/>
    </source>
</evidence>
<evidence type="ECO:0000256" key="3">
    <source>
        <dbReference type="ARBA" id="ARBA00022960"/>
    </source>
</evidence>
<accession>A0AA95HJ13</accession>
<feature type="binding site" evidence="8">
    <location>
        <begin position="87"/>
        <end position="88"/>
    </location>
    <ligand>
        <name>substrate</name>
    </ligand>
</feature>
<dbReference type="Proteomes" id="UP001301326">
    <property type="component" value="Chromosome"/>
</dbReference>
<organism evidence="9">
    <name type="scientific">Candidatus Thiothrix putei</name>
    <dbReference type="NCBI Taxonomy" id="3080811"/>
    <lineage>
        <taxon>Bacteria</taxon>
        <taxon>Pseudomonadati</taxon>
        <taxon>Pseudomonadota</taxon>
        <taxon>Gammaproteobacteria</taxon>
        <taxon>Thiotrichales</taxon>
        <taxon>Thiotrichaceae</taxon>
        <taxon>Thiothrix</taxon>
    </lineage>
</organism>
<dbReference type="GO" id="GO:0071555">
    <property type="term" value="P:cell wall organization"/>
    <property type="evidence" value="ECO:0007669"/>
    <property type="project" value="UniProtKB-KW"/>
</dbReference>
<dbReference type="InterPro" id="IPR001920">
    <property type="entry name" value="Asp/Glu_race"/>
</dbReference>
<dbReference type="Gene3D" id="3.40.50.1860">
    <property type="match status" value="2"/>
</dbReference>
<keyword evidence="5 8" id="KW-0413">Isomerase</keyword>
<reference evidence="9" key="2">
    <citation type="submission" date="2023-04" db="EMBL/GenBank/DDBJ databases">
        <authorList>
            <person name="Beletskiy A.V."/>
            <person name="Mardanov A.V."/>
            <person name="Ravin N.V."/>
        </authorList>
    </citation>
    <scope>NUCLEOTIDE SEQUENCE</scope>
    <source>
        <strain evidence="9">GKL-02</strain>
    </source>
</reference>
<reference evidence="9" key="1">
    <citation type="journal article" date="2023" name="Int. J. Mol. Sci.">
        <title>Metagenomics Revealed a New Genus 'Candidatus Thiocaldithrix dubininis' gen. nov., sp. nov. and a New Species 'Candidatus Thiothrix putei' sp. nov. in the Family Thiotrichaceae, Some Members of Which Have Traits of Both Na+- and H+-Motive Energetics.</title>
        <authorList>
            <person name="Ravin N.V."/>
            <person name="Muntyan M.S."/>
            <person name="Smolyakov D.D."/>
            <person name="Rudenko T.S."/>
            <person name="Beletsky A.V."/>
            <person name="Mardanov A.V."/>
            <person name="Grabovich M.Y."/>
        </authorList>
    </citation>
    <scope>NUCLEOTIDE SEQUENCE</scope>
    <source>
        <strain evidence="9">GKL-02</strain>
    </source>
</reference>
<feature type="binding site" evidence="8">
    <location>
        <begin position="23"/>
        <end position="24"/>
    </location>
    <ligand>
        <name>substrate</name>
    </ligand>
</feature>
<feature type="active site" description="Proton donor/acceptor" evidence="8">
    <location>
        <position position="86"/>
    </location>
</feature>
<evidence type="ECO:0000256" key="2">
    <source>
        <dbReference type="ARBA" id="ARBA00013090"/>
    </source>
</evidence>
<evidence type="ECO:0000256" key="1">
    <source>
        <dbReference type="ARBA" id="ARBA00001602"/>
    </source>
</evidence>
<dbReference type="KEGG" id="tput:QJT81_05485"/>
<evidence type="ECO:0000256" key="8">
    <source>
        <dbReference type="HAMAP-Rule" id="MF_00258"/>
    </source>
</evidence>
<comment type="function">
    <text evidence="8">Provides the (R)-glutamate required for cell wall biosynthesis.</text>
</comment>
<comment type="similarity">
    <text evidence="8">Belongs to the aspartate/glutamate racemases family.</text>
</comment>
<feature type="binding site" evidence="8">
    <location>
        <begin position="55"/>
        <end position="56"/>
    </location>
    <ligand>
        <name>substrate</name>
    </ligand>
</feature>
<evidence type="ECO:0000256" key="4">
    <source>
        <dbReference type="ARBA" id="ARBA00022984"/>
    </source>
</evidence>
<dbReference type="AlphaFoldDB" id="A0AA95HJ13"/>
<name>A0AA95HJ13_9GAMM</name>
<dbReference type="EC" id="5.1.1.3" evidence="2 8"/>
<dbReference type="GO" id="GO:0009252">
    <property type="term" value="P:peptidoglycan biosynthetic process"/>
    <property type="evidence" value="ECO:0007669"/>
    <property type="project" value="UniProtKB-UniRule"/>
</dbReference>
<feature type="binding site" evidence="8">
    <location>
        <begin position="197"/>
        <end position="198"/>
    </location>
    <ligand>
        <name>substrate</name>
    </ligand>
</feature>
<dbReference type="GO" id="GO:0008360">
    <property type="term" value="P:regulation of cell shape"/>
    <property type="evidence" value="ECO:0007669"/>
    <property type="project" value="UniProtKB-KW"/>
</dbReference>
<dbReference type="Pfam" id="PF01177">
    <property type="entry name" value="Asp_Glu_race"/>
    <property type="match status" value="1"/>
</dbReference>
<dbReference type="PROSITE" id="PS00923">
    <property type="entry name" value="ASP_GLU_RACEMASE_1"/>
    <property type="match status" value="1"/>
</dbReference>
<dbReference type="HAMAP" id="MF_00258">
    <property type="entry name" value="Glu_racemase"/>
    <property type="match status" value="1"/>
</dbReference>
<keyword evidence="6 8" id="KW-0961">Cell wall biogenesis/degradation</keyword>
<feature type="active site" description="Proton donor/acceptor" evidence="8">
    <location>
        <position position="196"/>
    </location>
</feature>
<gene>
    <name evidence="8 9" type="primary">murI</name>
    <name evidence="9" type="ORF">QJT81_05485</name>
</gene>
<keyword evidence="4 8" id="KW-0573">Peptidoglycan synthesis</keyword>